<gene>
    <name evidence="2" type="ORF">HJG59_008151</name>
</gene>
<evidence type="ECO:0000313" key="3">
    <source>
        <dbReference type="Proteomes" id="UP000550707"/>
    </source>
</evidence>
<sequence length="169" mass="18112">MTLGTMGHCRTRHSPSFLGTQHGPFPFSPRPRNTIMTVCPGPSLLPGPASCLGPQLTPSPCPHPPSPSPVPIHLVCLCTPSPLHPPPVGRPNLPWFPRHSRKPHIIGTKSGALPQKEPGTKAGVRGKTESIEYPLFLLKQGLIVCGDRMMGILGCKEPCSCCHCPTFPQ</sequence>
<keyword evidence="3" id="KW-1185">Reference proteome</keyword>
<accession>A0A7J8FYN7</accession>
<evidence type="ECO:0000256" key="1">
    <source>
        <dbReference type="SAM" id="MobiDB-lite"/>
    </source>
</evidence>
<dbReference type="EMBL" id="JACASF010000010">
    <property type="protein sequence ID" value="KAF6452800.1"/>
    <property type="molecule type" value="Genomic_DNA"/>
</dbReference>
<dbReference type="Proteomes" id="UP000550707">
    <property type="component" value="Unassembled WGS sequence"/>
</dbReference>
<protein>
    <submittedName>
        <fullName evidence="2">Uncharacterized protein</fullName>
    </submittedName>
</protein>
<dbReference type="InParanoid" id="A0A7J8FYN7"/>
<name>A0A7J8FYN7_MOLMO</name>
<organism evidence="2 3">
    <name type="scientific">Molossus molossus</name>
    <name type="common">Pallas' mastiff bat</name>
    <name type="synonym">Vespertilio molossus</name>
    <dbReference type="NCBI Taxonomy" id="27622"/>
    <lineage>
        <taxon>Eukaryota</taxon>
        <taxon>Metazoa</taxon>
        <taxon>Chordata</taxon>
        <taxon>Craniata</taxon>
        <taxon>Vertebrata</taxon>
        <taxon>Euteleostomi</taxon>
        <taxon>Mammalia</taxon>
        <taxon>Eutheria</taxon>
        <taxon>Laurasiatheria</taxon>
        <taxon>Chiroptera</taxon>
        <taxon>Yangochiroptera</taxon>
        <taxon>Molossidae</taxon>
        <taxon>Molossus</taxon>
    </lineage>
</organism>
<reference evidence="2 3" key="1">
    <citation type="journal article" date="2020" name="Nature">
        <title>Six reference-quality genomes reveal evolution of bat adaptations.</title>
        <authorList>
            <person name="Jebb D."/>
            <person name="Huang Z."/>
            <person name="Pippel M."/>
            <person name="Hughes G.M."/>
            <person name="Lavrichenko K."/>
            <person name="Devanna P."/>
            <person name="Winkler S."/>
            <person name="Jermiin L.S."/>
            <person name="Skirmuntt E.C."/>
            <person name="Katzourakis A."/>
            <person name="Burkitt-Gray L."/>
            <person name="Ray D.A."/>
            <person name="Sullivan K.A.M."/>
            <person name="Roscito J.G."/>
            <person name="Kirilenko B.M."/>
            <person name="Davalos L.M."/>
            <person name="Corthals A.P."/>
            <person name="Power M.L."/>
            <person name="Jones G."/>
            <person name="Ransome R.D."/>
            <person name="Dechmann D.K.N."/>
            <person name="Locatelli A.G."/>
            <person name="Puechmaille S.J."/>
            <person name="Fedrigo O."/>
            <person name="Jarvis E.D."/>
            <person name="Hiller M."/>
            <person name="Vernes S.C."/>
            <person name="Myers E.W."/>
            <person name="Teeling E.C."/>
        </authorList>
    </citation>
    <scope>NUCLEOTIDE SEQUENCE [LARGE SCALE GENOMIC DNA]</scope>
    <source>
        <strain evidence="2">MMolMol1</strain>
        <tissue evidence="2">Muscle</tissue>
    </source>
</reference>
<feature type="region of interest" description="Disordered" evidence="1">
    <location>
        <begin position="1"/>
        <end position="29"/>
    </location>
</feature>
<proteinExistence type="predicted"/>
<dbReference type="AlphaFoldDB" id="A0A7J8FYN7"/>
<evidence type="ECO:0000313" key="2">
    <source>
        <dbReference type="EMBL" id="KAF6452800.1"/>
    </source>
</evidence>
<comment type="caution">
    <text evidence="2">The sequence shown here is derived from an EMBL/GenBank/DDBJ whole genome shotgun (WGS) entry which is preliminary data.</text>
</comment>